<reference evidence="2 3" key="1">
    <citation type="submission" date="2014-07" db="EMBL/GenBank/DDBJ databases">
        <authorList>
            <person name="Wibberg Daniel"/>
        </authorList>
    </citation>
    <scope>NUCLEOTIDE SEQUENCE [LARGE SCALE GENOMIC DNA]</scope>
</reference>
<proteinExistence type="predicted"/>
<keyword evidence="3" id="KW-1185">Reference proteome</keyword>
<feature type="domain" description="HTH rpiR-type" evidence="1">
    <location>
        <begin position="8"/>
        <end position="84"/>
    </location>
</feature>
<dbReference type="GO" id="GO:0097367">
    <property type="term" value="F:carbohydrate derivative binding"/>
    <property type="evidence" value="ECO:0007669"/>
    <property type="project" value="InterPro"/>
</dbReference>
<dbReference type="Pfam" id="PF01418">
    <property type="entry name" value="HTH_6"/>
    <property type="match status" value="1"/>
</dbReference>
<dbReference type="Proteomes" id="UP000040576">
    <property type="component" value="Unassembled WGS sequence"/>
</dbReference>
<dbReference type="PROSITE" id="PS51071">
    <property type="entry name" value="HTH_RPIR"/>
    <property type="match status" value="1"/>
</dbReference>
<dbReference type="Gene3D" id="1.10.10.10">
    <property type="entry name" value="Winged helix-like DNA-binding domain superfamily/Winged helix DNA-binding domain"/>
    <property type="match status" value="1"/>
</dbReference>
<evidence type="ECO:0000313" key="2">
    <source>
        <dbReference type="EMBL" id="CEE03004.1"/>
    </source>
</evidence>
<dbReference type="SUPFAM" id="SSF53697">
    <property type="entry name" value="SIS domain"/>
    <property type="match status" value="1"/>
</dbReference>
<accession>A0A090KW99</accession>
<sequence>MKANRISLLHSLFSIINENDESDSNYVLAHYFLNHYHELDQLNIYDVADECFVSRASIRRFCKSIGYENFLGLKHEFSTYDDRYQSYMKHAKKDNFRQSLTNEINEMIKELDRRMNTREVYNIAKQIKDSRHTVFLTTGTSAGFVKEFQQSMIFNKKMIYLVSELYSDNELLLNLSEDDFLITISNTGTFAYASFPLISESKSQKTLITLRRDPIFNEWYDKVYHLSAEDKSKSDINVYGKYGVSYMLDVIYSEYTKNFNN</sequence>
<dbReference type="GO" id="GO:0003700">
    <property type="term" value="F:DNA-binding transcription factor activity"/>
    <property type="evidence" value="ECO:0007669"/>
    <property type="project" value="InterPro"/>
</dbReference>
<evidence type="ECO:0000313" key="3">
    <source>
        <dbReference type="Proteomes" id="UP000040576"/>
    </source>
</evidence>
<organism evidence="2 3">
    <name type="scientific">Caldibacillus thermoamylovorans</name>
    <dbReference type="NCBI Taxonomy" id="35841"/>
    <lineage>
        <taxon>Bacteria</taxon>
        <taxon>Bacillati</taxon>
        <taxon>Bacillota</taxon>
        <taxon>Bacilli</taxon>
        <taxon>Bacillales</taxon>
        <taxon>Bacillaceae</taxon>
        <taxon>Caldibacillus</taxon>
    </lineage>
</organism>
<dbReference type="InterPro" id="IPR000281">
    <property type="entry name" value="HTH_RpiR"/>
</dbReference>
<dbReference type="PANTHER" id="PTHR30514:SF10">
    <property type="entry name" value="MURR_RPIR FAMILY TRANSCRIPTIONAL REGULATOR"/>
    <property type="match status" value="1"/>
</dbReference>
<dbReference type="PANTHER" id="PTHR30514">
    <property type="entry name" value="GLUCOKINASE"/>
    <property type="match status" value="1"/>
</dbReference>
<dbReference type="InterPro" id="IPR046348">
    <property type="entry name" value="SIS_dom_sf"/>
</dbReference>
<dbReference type="SUPFAM" id="SSF46689">
    <property type="entry name" value="Homeodomain-like"/>
    <property type="match status" value="1"/>
</dbReference>
<dbReference type="InterPro" id="IPR036388">
    <property type="entry name" value="WH-like_DNA-bd_sf"/>
</dbReference>
<dbReference type="EMBL" id="CCRF01000096">
    <property type="protein sequence ID" value="CEE03004.1"/>
    <property type="molecule type" value="Genomic_DNA"/>
</dbReference>
<evidence type="ECO:0000259" key="1">
    <source>
        <dbReference type="PROSITE" id="PS51071"/>
    </source>
</evidence>
<dbReference type="GO" id="GO:0003677">
    <property type="term" value="F:DNA binding"/>
    <property type="evidence" value="ECO:0007669"/>
    <property type="project" value="InterPro"/>
</dbReference>
<gene>
    <name evidence="2" type="ORF">BT1A1_3221</name>
</gene>
<name>A0A090KW99_9BACI</name>
<dbReference type="Gene3D" id="3.40.50.10490">
    <property type="entry name" value="Glucose-6-phosphate isomerase like protein, domain 1"/>
    <property type="match status" value="1"/>
</dbReference>
<dbReference type="GO" id="GO:1901135">
    <property type="term" value="P:carbohydrate derivative metabolic process"/>
    <property type="evidence" value="ECO:0007669"/>
    <property type="project" value="InterPro"/>
</dbReference>
<dbReference type="RefSeq" id="WP_034773063.1">
    <property type="nucleotide sequence ID" value="NZ_CCRF01000096.1"/>
</dbReference>
<dbReference type="InterPro" id="IPR009057">
    <property type="entry name" value="Homeodomain-like_sf"/>
</dbReference>
<dbReference type="AlphaFoldDB" id="A0A090KW99"/>
<dbReference type="InterPro" id="IPR047640">
    <property type="entry name" value="RpiR-like"/>
</dbReference>
<protein>
    <recommendedName>
        <fullName evidence="1">HTH rpiR-type domain-containing protein</fullName>
    </recommendedName>
</protein>